<dbReference type="Gene3D" id="3.30.930.10">
    <property type="entry name" value="Bira Bifunctional Protein, Domain 2"/>
    <property type="match status" value="1"/>
</dbReference>
<dbReference type="PRINTS" id="PR01044">
    <property type="entry name" value="TRNASYNTHGA"/>
</dbReference>
<reference evidence="9 10" key="1">
    <citation type="journal article" date="2016" name="Nat. Commun.">
        <title>Thousands of microbial genomes shed light on interconnected biogeochemical processes in an aquifer system.</title>
        <authorList>
            <person name="Anantharaman K."/>
            <person name="Brown C.T."/>
            <person name="Hug L.A."/>
            <person name="Sharon I."/>
            <person name="Castelle C.J."/>
            <person name="Probst A.J."/>
            <person name="Thomas B.C."/>
            <person name="Singh A."/>
            <person name="Wilkins M.J."/>
            <person name="Karaoz U."/>
            <person name="Brodie E.L."/>
            <person name="Williams K.H."/>
            <person name="Hubbard S.S."/>
            <person name="Banfield J.F."/>
        </authorList>
    </citation>
    <scope>NUCLEOTIDE SEQUENCE [LARGE SCALE GENOMIC DNA]</scope>
</reference>
<evidence type="ECO:0000256" key="2">
    <source>
        <dbReference type="ARBA" id="ARBA00012829"/>
    </source>
</evidence>
<evidence type="ECO:0000256" key="1">
    <source>
        <dbReference type="ARBA" id="ARBA00008226"/>
    </source>
</evidence>
<dbReference type="PROSITE" id="PS50861">
    <property type="entry name" value="AA_TRNA_LIGASE_II_GLYAB"/>
    <property type="match status" value="1"/>
</dbReference>
<protein>
    <recommendedName>
        <fullName evidence="2">glycine--tRNA ligase</fullName>
        <ecNumber evidence="2">6.1.1.14</ecNumber>
    </recommendedName>
</protein>
<keyword evidence="3 9" id="KW-0436">Ligase</keyword>
<dbReference type="AlphaFoldDB" id="A0A1F4UAB2"/>
<dbReference type="NCBIfam" id="TIGR00388">
    <property type="entry name" value="glyQ"/>
    <property type="match status" value="1"/>
</dbReference>
<keyword evidence="5" id="KW-0067">ATP-binding</keyword>
<dbReference type="InterPro" id="IPR045864">
    <property type="entry name" value="aa-tRNA-synth_II/BPL/LPL"/>
</dbReference>
<feature type="non-terminal residue" evidence="9">
    <location>
        <position position="291"/>
    </location>
</feature>
<keyword evidence="6" id="KW-0648">Protein biosynthesis</keyword>
<dbReference type="GO" id="GO:0005829">
    <property type="term" value="C:cytosol"/>
    <property type="evidence" value="ECO:0007669"/>
    <property type="project" value="TreeGrafter"/>
</dbReference>
<dbReference type="PANTHER" id="PTHR30075">
    <property type="entry name" value="GLYCYL-TRNA SYNTHETASE"/>
    <property type="match status" value="1"/>
</dbReference>
<comment type="caution">
    <text evidence="9">The sequence shown here is derived from an EMBL/GenBank/DDBJ whole genome shotgun (WGS) entry which is preliminary data.</text>
</comment>
<dbReference type="NCBIfam" id="NF006827">
    <property type="entry name" value="PRK09348.1"/>
    <property type="match status" value="1"/>
</dbReference>
<dbReference type="GO" id="GO:0005524">
    <property type="term" value="F:ATP binding"/>
    <property type="evidence" value="ECO:0007669"/>
    <property type="project" value="UniProtKB-KW"/>
</dbReference>
<evidence type="ECO:0000313" key="10">
    <source>
        <dbReference type="Proteomes" id="UP000177025"/>
    </source>
</evidence>
<organism evidence="9 10">
    <name type="scientific">candidate division WOR-3 bacterium RBG_13_43_14</name>
    <dbReference type="NCBI Taxonomy" id="1802590"/>
    <lineage>
        <taxon>Bacteria</taxon>
        <taxon>Bacteria division WOR-3</taxon>
    </lineage>
</organism>
<keyword evidence="4" id="KW-0547">Nucleotide-binding</keyword>
<name>A0A1F4UAB2_UNCW3</name>
<dbReference type="HAMAP" id="MF_00254">
    <property type="entry name" value="Gly_tRNA_synth_alpha"/>
    <property type="match status" value="1"/>
</dbReference>
<sequence length="291" mass="33821">MRKIITFENVIIRLKKYWQDHGCLILEPYNSEVGAGTFNPATFIRVLEKKPWNVCYVETTKRPRDGRYAENPHRVQQYFQFQVIMKPSPENIQKLYLESLQNLGFKLNEHEIRFVEGDWEAPTLGAWGLGWEVWLDGLEITQFTYFQQVGGIDLEVVPVEITYGLERLVVFLQEKQSIFDIDWNNKISWGDVYRHNEIEFSKYNFEIADPEILNHFFKQYEKEAMRSYDAGLVLPGYDYTIKCSHVFNVLDARGAISISERANMIGRVRTLASRAAALYLAQISTPDADAG</sequence>
<evidence type="ECO:0000256" key="8">
    <source>
        <dbReference type="ARBA" id="ARBA00047937"/>
    </source>
</evidence>
<evidence type="ECO:0000256" key="3">
    <source>
        <dbReference type="ARBA" id="ARBA00022598"/>
    </source>
</evidence>
<evidence type="ECO:0000256" key="5">
    <source>
        <dbReference type="ARBA" id="ARBA00022840"/>
    </source>
</evidence>
<evidence type="ECO:0000256" key="7">
    <source>
        <dbReference type="ARBA" id="ARBA00023146"/>
    </source>
</evidence>
<gene>
    <name evidence="9" type="ORF">A2Y85_02885</name>
</gene>
<dbReference type="EC" id="6.1.1.14" evidence="2"/>
<dbReference type="Gene3D" id="1.20.58.180">
    <property type="entry name" value="Class II aaRS and biotin synthetases, domain 2"/>
    <property type="match status" value="1"/>
</dbReference>
<dbReference type="Proteomes" id="UP000177025">
    <property type="component" value="Unassembled WGS sequence"/>
</dbReference>
<evidence type="ECO:0000256" key="4">
    <source>
        <dbReference type="ARBA" id="ARBA00022741"/>
    </source>
</evidence>
<comment type="catalytic activity">
    <reaction evidence="8">
        <text>tRNA(Gly) + glycine + ATP = glycyl-tRNA(Gly) + AMP + diphosphate</text>
        <dbReference type="Rhea" id="RHEA:16013"/>
        <dbReference type="Rhea" id="RHEA-COMP:9664"/>
        <dbReference type="Rhea" id="RHEA-COMP:9683"/>
        <dbReference type="ChEBI" id="CHEBI:30616"/>
        <dbReference type="ChEBI" id="CHEBI:33019"/>
        <dbReference type="ChEBI" id="CHEBI:57305"/>
        <dbReference type="ChEBI" id="CHEBI:78442"/>
        <dbReference type="ChEBI" id="CHEBI:78522"/>
        <dbReference type="ChEBI" id="CHEBI:456215"/>
        <dbReference type="EC" id="6.1.1.14"/>
    </reaction>
</comment>
<dbReference type="InterPro" id="IPR002310">
    <property type="entry name" value="Gly-tRNA_ligase_asu"/>
</dbReference>
<evidence type="ECO:0000313" key="9">
    <source>
        <dbReference type="EMBL" id="OGC41223.1"/>
    </source>
</evidence>
<proteinExistence type="inferred from homology"/>
<dbReference type="EMBL" id="MEUM01000117">
    <property type="protein sequence ID" value="OGC41223.1"/>
    <property type="molecule type" value="Genomic_DNA"/>
</dbReference>
<comment type="similarity">
    <text evidence="1">Belongs to the class-II aminoacyl-tRNA synthetase family.</text>
</comment>
<dbReference type="InterPro" id="IPR006194">
    <property type="entry name" value="Gly-tRNA-synth_heterodimer"/>
</dbReference>
<keyword evidence="7" id="KW-0030">Aminoacyl-tRNA synthetase</keyword>
<dbReference type="GO" id="GO:0004820">
    <property type="term" value="F:glycine-tRNA ligase activity"/>
    <property type="evidence" value="ECO:0007669"/>
    <property type="project" value="UniProtKB-EC"/>
</dbReference>
<dbReference type="PANTHER" id="PTHR30075:SF2">
    <property type="entry name" value="GLYCINE--TRNA LIGASE, CHLOROPLASTIC_MITOCHONDRIAL 2"/>
    <property type="match status" value="1"/>
</dbReference>
<dbReference type="SUPFAM" id="SSF55681">
    <property type="entry name" value="Class II aaRS and biotin synthetases"/>
    <property type="match status" value="1"/>
</dbReference>
<evidence type="ECO:0000256" key="6">
    <source>
        <dbReference type="ARBA" id="ARBA00022917"/>
    </source>
</evidence>
<accession>A0A1F4UAB2</accession>
<dbReference type="GO" id="GO:0006426">
    <property type="term" value="P:glycyl-tRNA aminoacylation"/>
    <property type="evidence" value="ECO:0007669"/>
    <property type="project" value="InterPro"/>
</dbReference>
<dbReference type="Pfam" id="PF02091">
    <property type="entry name" value="tRNA-synt_2e"/>
    <property type="match status" value="1"/>
</dbReference>